<proteinExistence type="inferred from homology"/>
<feature type="compositionally biased region" description="Basic and acidic residues" evidence="12">
    <location>
        <begin position="196"/>
        <end position="205"/>
    </location>
</feature>
<evidence type="ECO:0000256" key="3">
    <source>
        <dbReference type="ARBA" id="ARBA00022723"/>
    </source>
</evidence>
<keyword evidence="8" id="KW-0238">DNA-binding</keyword>
<evidence type="ECO:0000259" key="13">
    <source>
        <dbReference type="PROSITE" id="PS50157"/>
    </source>
</evidence>
<accession>A0A6G0U667</accession>
<evidence type="ECO:0000313" key="14">
    <source>
        <dbReference type="EMBL" id="KAE9544109.1"/>
    </source>
</evidence>
<feature type="region of interest" description="Disordered" evidence="12">
    <location>
        <begin position="182"/>
        <end position="205"/>
    </location>
</feature>
<reference evidence="14 15" key="1">
    <citation type="submission" date="2019-08" db="EMBL/GenBank/DDBJ databases">
        <title>The genome of the soybean aphid Biotype 1, its phylome, world population structure and adaptation to the North American continent.</title>
        <authorList>
            <person name="Giordano R."/>
            <person name="Donthu R.K."/>
            <person name="Hernandez A.G."/>
            <person name="Wright C.L."/>
            <person name="Zimin A.V."/>
        </authorList>
    </citation>
    <scope>NUCLEOTIDE SEQUENCE [LARGE SCALE GENOMIC DNA]</scope>
    <source>
        <tissue evidence="14">Whole aphids</tissue>
    </source>
</reference>
<dbReference type="FunFam" id="3.30.160.60:FF:000322">
    <property type="entry name" value="GDNF-inducible zinc finger protein 1"/>
    <property type="match status" value="1"/>
</dbReference>
<keyword evidence="6" id="KW-0862">Zinc</keyword>
<dbReference type="EMBL" id="VYZN01000003">
    <property type="protein sequence ID" value="KAE9544109.1"/>
    <property type="molecule type" value="Genomic_DNA"/>
</dbReference>
<feature type="domain" description="C2H2-type" evidence="13">
    <location>
        <begin position="548"/>
        <end position="575"/>
    </location>
</feature>
<dbReference type="Pfam" id="PF00096">
    <property type="entry name" value="zf-C2H2"/>
    <property type="match status" value="6"/>
</dbReference>
<keyword evidence="15" id="KW-1185">Reference proteome</keyword>
<feature type="domain" description="C2H2-type" evidence="13">
    <location>
        <begin position="520"/>
        <end position="547"/>
    </location>
</feature>
<dbReference type="FunFam" id="3.30.160.60:FF:001480">
    <property type="entry name" value="Si:cabz01071911.3"/>
    <property type="match status" value="1"/>
</dbReference>
<dbReference type="InterPro" id="IPR013087">
    <property type="entry name" value="Znf_C2H2_type"/>
</dbReference>
<keyword evidence="4" id="KW-0677">Repeat</keyword>
<feature type="compositionally biased region" description="Basic and acidic residues" evidence="12">
    <location>
        <begin position="346"/>
        <end position="355"/>
    </location>
</feature>
<evidence type="ECO:0000256" key="5">
    <source>
        <dbReference type="ARBA" id="ARBA00022771"/>
    </source>
</evidence>
<dbReference type="SUPFAM" id="SSF57667">
    <property type="entry name" value="beta-beta-alpha zinc fingers"/>
    <property type="match status" value="4"/>
</dbReference>
<name>A0A6G0U667_APHGL</name>
<comment type="similarity">
    <text evidence="2">Belongs to the krueppel C2H2-type zinc-finger protein family.</text>
</comment>
<sequence>MSEIPQIKCEPQDIILNKYIKQEPIDEPIEFDHDNDHDIPPNNQCSTKDYEFSTDKVKDEIKLEVDEIDGVIYESICVTENYVLSPMTSCTTNGIKSHNKKNSINAPEINHNTDTQLKSCSTKDSEFSTDKSKNDIKLEVDEIDGIIYESICVAENHELPPKTPSMKNSTKSYNKKKTINAPEINHNTNTPFKFRSTKDSEFSTDKGKNDIKLEVDEIDDIIYESICVAENHELPPKTPSMKNSTKSYNKKKTINAPEINHNTNTLFKFRSTKDSEFSTDKGKNDIKLEVDEIDDIIYESICVAENHELPPKTPSMKNSTKSYNKKKTINAPEINHNTNTPFKFRSTKDSEFSTDKGKNDIKLEVDEIDGIIYESICVAENHELPPKTPSMKNSTKSYNKKKTINAPEINHNTNTPFKFRSTKDSEFSTDKGKNYIKLEVDEIDGIIYESICVAENHELPPKTSSMKNSTKSHNNKNSIKAPKIVYNTNRPFKCDTCNKRFIRKEHLKTHKFIHTGKRPYKCETCDKSFTRKDNFKSHQMIHSGEKPFKCGVCNKSFLHKGHIRNHIRIHTGERPYKCNVCGKSFLQEGHLKTHKKIHSGERPYKCHRCDQSYSRKDNLESHKKIHLGEKPFICDICKKNFLQKGHVRIHMRTHTGEKPFKCVYCNKTFSRKDNMKDHIARLHTK</sequence>
<dbReference type="PROSITE" id="PS00028">
    <property type="entry name" value="ZINC_FINGER_C2H2_1"/>
    <property type="match status" value="7"/>
</dbReference>
<dbReference type="GO" id="GO:0008270">
    <property type="term" value="F:zinc ion binding"/>
    <property type="evidence" value="ECO:0007669"/>
    <property type="project" value="UniProtKB-KW"/>
</dbReference>
<dbReference type="SMART" id="SM00355">
    <property type="entry name" value="ZnF_C2H2"/>
    <property type="match status" value="7"/>
</dbReference>
<keyword evidence="9" id="KW-0804">Transcription</keyword>
<evidence type="ECO:0000256" key="4">
    <source>
        <dbReference type="ARBA" id="ARBA00022737"/>
    </source>
</evidence>
<evidence type="ECO:0000313" key="15">
    <source>
        <dbReference type="Proteomes" id="UP000475862"/>
    </source>
</evidence>
<gene>
    <name evidence="14" type="ORF">AGLY_001798</name>
</gene>
<dbReference type="FunFam" id="3.30.160.60:FF:001732">
    <property type="entry name" value="Zgc:162936"/>
    <property type="match status" value="1"/>
</dbReference>
<evidence type="ECO:0000256" key="9">
    <source>
        <dbReference type="ARBA" id="ARBA00023163"/>
    </source>
</evidence>
<feature type="domain" description="C2H2-type" evidence="13">
    <location>
        <begin position="492"/>
        <end position="519"/>
    </location>
</feature>
<keyword evidence="7" id="KW-0805">Transcription regulation</keyword>
<dbReference type="GO" id="GO:0043565">
    <property type="term" value="F:sequence-specific DNA binding"/>
    <property type="evidence" value="ECO:0007669"/>
    <property type="project" value="UniProtKB-ARBA"/>
</dbReference>
<protein>
    <recommendedName>
        <fullName evidence="13">C2H2-type domain-containing protein</fullName>
    </recommendedName>
</protein>
<evidence type="ECO:0000256" key="6">
    <source>
        <dbReference type="ARBA" id="ARBA00022833"/>
    </source>
</evidence>
<evidence type="ECO:0000256" key="1">
    <source>
        <dbReference type="ARBA" id="ARBA00004123"/>
    </source>
</evidence>
<feature type="region of interest" description="Disordered" evidence="12">
    <location>
        <begin position="332"/>
        <end position="355"/>
    </location>
</feature>
<keyword evidence="5 11" id="KW-0863">Zinc-finger</keyword>
<organism evidence="14 15">
    <name type="scientific">Aphis glycines</name>
    <name type="common">Soybean aphid</name>
    <dbReference type="NCBI Taxonomy" id="307491"/>
    <lineage>
        <taxon>Eukaryota</taxon>
        <taxon>Metazoa</taxon>
        <taxon>Ecdysozoa</taxon>
        <taxon>Arthropoda</taxon>
        <taxon>Hexapoda</taxon>
        <taxon>Insecta</taxon>
        <taxon>Pterygota</taxon>
        <taxon>Neoptera</taxon>
        <taxon>Paraneoptera</taxon>
        <taxon>Hemiptera</taxon>
        <taxon>Sternorrhyncha</taxon>
        <taxon>Aphidomorpha</taxon>
        <taxon>Aphidoidea</taxon>
        <taxon>Aphididae</taxon>
        <taxon>Aphidini</taxon>
        <taxon>Aphis</taxon>
        <taxon>Aphis</taxon>
    </lineage>
</organism>
<dbReference type="FunFam" id="3.30.160.60:FF:000358">
    <property type="entry name" value="zinc finger protein 24"/>
    <property type="match status" value="1"/>
</dbReference>
<evidence type="ECO:0000256" key="12">
    <source>
        <dbReference type="SAM" id="MobiDB-lite"/>
    </source>
</evidence>
<evidence type="ECO:0000256" key="10">
    <source>
        <dbReference type="ARBA" id="ARBA00023242"/>
    </source>
</evidence>
<dbReference type="PANTHER" id="PTHR16515">
    <property type="entry name" value="PR DOMAIN ZINC FINGER PROTEIN"/>
    <property type="match status" value="1"/>
</dbReference>
<dbReference type="GO" id="GO:0045893">
    <property type="term" value="P:positive regulation of DNA-templated transcription"/>
    <property type="evidence" value="ECO:0007669"/>
    <property type="project" value="UniProtKB-ARBA"/>
</dbReference>
<evidence type="ECO:0000256" key="11">
    <source>
        <dbReference type="PROSITE-ProRule" id="PRU00042"/>
    </source>
</evidence>
<feature type="domain" description="C2H2-type" evidence="13">
    <location>
        <begin position="660"/>
        <end position="685"/>
    </location>
</feature>
<evidence type="ECO:0000256" key="2">
    <source>
        <dbReference type="ARBA" id="ARBA00006991"/>
    </source>
</evidence>
<evidence type="ECO:0000256" key="8">
    <source>
        <dbReference type="ARBA" id="ARBA00023125"/>
    </source>
</evidence>
<feature type="compositionally biased region" description="Polar residues" evidence="12">
    <location>
        <begin position="101"/>
        <end position="120"/>
    </location>
</feature>
<dbReference type="GO" id="GO:0005634">
    <property type="term" value="C:nucleus"/>
    <property type="evidence" value="ECO:0007669"/>
    <property type="project" value="UniProtKB-SubCell"/>
</dbReference>
<dbReference type="PROSITE" id="PS50157">
    <property type="entry name" value="ZINC_FINGER_C2H2_2"/>
    <property type="match status" value="7"/>
</dbReference>
<dbReference type="AlphaFoldDB" id="A0A6G0U667"/>
<evidence type="ECO:0000256" key="7">
    <source>
        <dbReference type="ARBA" id="ARBA00023015"/>
    </source>
</evidence>
<dbReference type="FunFam" id="3.30.160.60:FF:002343">
    <property type="entry name" value="Zinc finger protein 33A"/>
    <property type="match status" value="1"/>
</dbReference>
<dbReference type="FunFam" id="3.30.160.60:FF:000624">
    <property type="entry name" value="zinc finger protein 697"/>
    <property type="match status" value="2"/>
</dbReference>
<feature type="domain" description="C2H2-type" evidence="13">
    <location>
        <begin position="576"/>
        <end position="603"/>
    </location>
</feature>
<keyword evidence="3" id="KW-0479">Metal-binding</keyword>
<dbReference type="InterPro" id="IPR036236">
    <property type="entry name" value="Znf_C2H2_sf"/>
</dbReference>
<dbReference type="PANTHER" id="PTHR16515:SF49">
    <property type="entry name" value="GASTRULA ZINC FINGER PROTEIN XLCGF49.1-LIKE-RELATED"/>
    <property type="match status" value="1"/>
</dbReference>
<dbReference type="InterPro" id="IPR050331">
    <property type="entry name" value="Zinc_finger"/>
</dbReference>
<feature type="domain" description="C2H2-type" evidence="13">
    <location>
        <begin position="632"/>
        <end position="659"/>
    </location>
</feature>
<dbReference type="OrthoDB" id="6618124at2759"/>
<dbReference type="Proteomes" id="UP000475862">
    <property type="component" value="Unassembled WGS sequence"/>
</dbReference>
<feature type="region of interest" description="Disordered" evidence="12">
    <location>
        <begin position="101"/>
        <end position="129"/>
    </location>
</feature>
<feature type="domain" description="C2H2-type" evidence="13">
    <location>
        <begin position="604"/>
        <end position="631"/>
    </location>
</feature>
<dbReference type="Gene3D" id="3.30.160.60">
    <property type="entry name" value="Classic Zinc Finger"/>
    <property type="match status" value="7"/>
</dbReference>
<comment type="caution">
    <text evidence="14">The sequence shown here is derived from an EMBL/GenBank/DDBJ whole genome shotgun (WGS) entry which is preliminary data.</text>
</comment>
<dbReference type="GO" id="GO:0005694">
    <property type="term" value="C:chromosome"/>
    <property type="evidence" value="ECO:0007669"/>
    <property type="project" value="UniProtKB-ARBA"/>
</dbReference>
<comment type="subcellular location">
    <subcellularLocation>
        <location evidence="1">Nucleus</location>
    </subcellularLocation>
</comment>
<keyword evidence="10" id="KW-0539">Nucleus</keyword>